<reference evidence="2" key="1">
    <citation type="submission" date="2016-11" db="EMBL/GenBank/DDBJ databases">
        <authorList>
            <person name="Varghese N."/>
            <person name="Submissions S."/>
        </authorList>
    </citation>
    <scope>NUCLEOTIDE SEQUENCE [LARGE SCALE GENOMIC DNA]</scope>
    <source>
        <strain evidence="2">DSM 24579</strain>
    </source>
</reference>
<dbReference type="Proteomes" id="UP000183945">
    <property type="component" value="Unassembled WGS sequence"/>
</dbReference>
<keyword evidence="2" id="KW-1185">Reference proteome</keyword>
<name>A0A1M5BFX3_SALEC</name>
<dbReference type="STRING" id="1073325.SAMN05444483_10114"/>
<organism evidence="1 2">
    <name type="scientific">Salegentibacter echinorum</name>
    <dbReference type="NCBI Taxonomy" id="1073325"/>
    <lineage>
        <taxon>Bacteria</taxon>
        <taxon>Pseudomonadati</taxon>
        <taxon>Bacteroidota</taxon>
        <taxon>Flavobacteriia</taxon>
        <taxon>Flavobacteriales</taxon>
        <taxon>Flavobacteriaceae</taxon>
        <taxon>Salegentibacter</taxon>
    </lineage>
</organism>
<proteinExistence type="predicted"/>
<dbReference type="AlphaFoldDB" id="A0A1M5BFX3"/>
<sequence length="34" mass="4271">MKYSNHQTIDNLTLIIFHIPEMKQNKYYERFLKL</sequence>
<evidence type="ECO:0000313" key="1">
    <source>
        <dbReference type="EMBL" id="SHF41339.1"/>
    </source>
</evidence>
<evidence type="ECO:0000313" key="2">
    <source>
        <dbReference type="Proteomes" id="UP000183945"/>
    </source>
</evidence>
<protein>
    <submittedName>
        <fullName evidence="1">Uncharacterized protein</fullName>
    </submittedName>
</protein>
<dbReference type="EMBL" id="FQVT01000001">
    <property type="protein sequence ID" value="SHF41339.1"/>
    <property type="molecule type" value="Genomic_DNA"/>
</dbReference>
<gene>
    <name evidence="1" type="ORF">SAMN05444483_10114</name>
</gene>
<accession>A0A1M5BFX3</accession>